<dbReference type="InterPro" id="IPR025866">
    <property type="entry name" value="PolyA_pol_arg_C_dom"/>
</dbReference>
<dbReference type="GO" id="GO:0016779">
    <property type="term" value="F:nucleotidyltransferase activity"/>
    <property type="evidence" value="ECO:0007669"/>
    <property type="project" value="UniProtKB-KW"/>
</dbReference>
<feature type="active site" evidence="7">
    <location>
        <position position="56"/>
    </location>
</feature>
<evidence type="ECO:0000256" key="5">
    <source>
        <dbReference type="ARBA" id="ARBA00022884"/>
    </source>
</evidence>
<dbReference type="InterPro" id="IPR043519">
    <property type="entry name" value="NT_sf"/>
</dbReference>
<keyword evidence="13" id="KW-1185">Reference proteome</keyword>
<keyword evidence="3 7" id="KW-0547">Nucleotide-binding</keyword>
<gene>
    <name evidence="7 12" type="primary">pcnB</name>
    <name evidence="12" type="ORF">GCM10023338_22810</name>
</gene>
<comment type="catalytic activity">
    <reaction evidence="7">
        <text>RNA(n) + ATP = RNA(n)-3'-adenine ribonucleotide + diphosphate</text>
        <dbReference type="Rhea" id="RHEA:11332"/>
        <dbReference type="Rhea" id="RHEA-COMP:14527"/>
        <dbReference type="Rhea" id="RHEA-COMP:17347"/>
        <dbReference type="ChEBI" id="CHEBI:30616"/>
        <dbReference type="ChEBI" id="CHEBI:33019"/>
        <dbReference type="ChEBI" id="CHEBI:140395"/>
        <dbReference type="ChEBI" id="CHEBI:173115"/>
        <dbReference type="EC" id="2.7.7.19"/>
    </reaction>
</comment>
<evidence type="ECO:0000313" key="12">
    <source>
        <dbReference type="EMBL" id="GAA5103833.1"/>
    </source>
</evidence>
<keyword evidence="4 7" id="KW-0067">ATP-binding</keyword>
<dbReference type="PANTHER" id="PTHR43051:SF1">
    <property type="entry name" value="POLYNUCLEOTIDE ADENYLYLTRANSFERASE FAMILY PROTEIN"/>
    <property type="match status" value="1"/>
</dbReference>
<dbReference type="InterPro" id="IPR032828">
    <property type="entry name" value="PolyA_RNA-bd"/>
</dbReference>
<feature type="domain" description="tRNA nucleotidyltransferase/poly(A) polymerase RNA and SrmB- binding" evidence="11">
    <location>
        <begin position="193"/>
        <end position="255"/>
    </location>
</feature>
<dbReference type="Proteomes" id="UP001500631">
    <property type="component" value="Unassembled WGS sequence"/>
</dbReference>
<keyword evidence="12" id="KW-0548">Nucleotidyltransferase</keyword>
<dbReference type="Pfam" id="PF01743">
    <property type="entry name" value="PolyA_pol"/>
    <property type="match status" value="1"/>
</dbReference>
<feature type="active site" evidence="7">
    <location>
        <position position="54"/>
    </location>
</feature>
<dbReference type="EMBL" id="BAABKE010000010">
    <property type="protein sequence ID" value="GAA5103833.1"/>
    <property type="molecule type" value="Genomic_DNA"/>
</dbReference>
<dbReference type="RefSeq" id="WP_077926666.1">
    <property type="nucleotide sequence ID" value="NZ_BAABKE010000010.1"/>
</dbReference>
<feature type="domain" description="Poly A polymerase head" evidence="9">
    <location>
        <begin position="36"/>
        <end position="165"/>
    </location>
</feature>
<reference evidence="13" key="1">
    <citation type="journal article" date="2019" name="Int. J. Syst. Evol. Microbiol.">
        <title>The Global Catalogue of Microorganisms (GCM) 10K type strain sequencing project: providing services to taxonomists for standard genome sequencing and annotation.</title>
        <authorList>
            <consortium name="The Broad Institute Genomics Platform"/>
            <consortium name="The Broad Institute Genome Sequencing Center for Infectious Disease"/>
            <person name="Wu L."/>
            <person name="Ma J."/>
        </authorList>
    </citation>
    <scope>NUCLEOTIDE SEQUENCE [LARGE SCALE GENOMIC DNA]</scope>
    <source>
        <strain evidence="13">JCM 18424</strain>
    </source>
</reference>
<evidence type="ECO:0000259" key="9">
    <source>
        <dbReference type="Pfam" id="PF01743"/>
    </source>
</evidence>
<keyword evidence="5 7" id="KW-0694">RNA-binding</keyword>
<keyword evidence="1 7" id="KW-0507">mRNA processing</keyword>
<dbReference type="EC" id="2.7.7.19" evidence="7"/>
<keyword evidence="6 7" id="KW-0804">Transcription</keyword>
<sequence length="411" mass="47342">MNKKIYTSEDHGLISRQISKNALQVISTLTNAGYEAYIVGGAVRDLLLNKAPKDFDIATNAHPEQIKRLFRNCRLVGRRFRLAHILFGRDIIEVATFRAESNDDNAKQDRKVDDDGFLVRDNVYGTIEDDALRRDFTLNALYYDPLHNIIVDYTNGFEDLKSGHLKLIGDPAKRFREDPVRMLRAVRFEVKLGFALPQDLVDAIHQMSYLLQTVSPARMFDEVIKLLLNGQGNGIYQQLRHYHLFGQIFPQTERALIELGNPKDHLLIAALNNSDNRINEGFGASSYFLYAALLWEPFLDEYHVLISDNIASHDASIIAADKILRKQQDYTMIPKRISSQITDLWKYQFRLTNVKARKQKGGIGKILHHPRFKAAYDFLLLRKDAYESEEVVEAANFWKKTWERNADAQQK</sequence>
<dbReference type="SUPFAM" id="SSF81301">
    <property type="entry name" value="Nucleotidyltransferase"/>
    <property type="match status" value="1"/>
</dbReference>
<evidence type="ECO:0000259" key="11">
    <source>
        <dbReference type="Pfam" id="PF12627"/>
    </source>
</evidence>
<evidence type="ECO:0000256" key="8">
    <source>
        <dbReference type="RuleBase" id="RU003953"/>
    </source>
</evidence>
<feature type="active site" evidence="7">
    <location>
        <position position="135"/>
    </location>
</feature>
<dbReference type="PANTHER" id="PTHR43051">
    <property type="entry name" value="POLYNUCLEOTIDE ADENYLYLTRANSFERASE FAMILY PROTEIN"/>
    <property type="match status" value="1"/>
</dbReference>
<name>A0ABP9MXD9_9GAMM</name>
<dbReference type="InterPro" id="IPR052191">
    <property type="entry name" value="tRNA_ntf/polyA_polymerase_I"/>
</dbReference>
<protein>
    <recommendedName>
        <fullName evidence="7">Poly(A) polymerase I</fullName>
        <shortName evidence="7">PAP I</shortName>
        <ecNumber evidence="7">2.7.7.19</ecNumber>
    </recommendedName>
</protein>
<dbReference type="InterPro" id="IPR010206">
    <property type="entry name" value="PolA_pol_I"/>
</dbReference>
<evidence type="ECO:0000256" key="2">
    <source>
        <dbReference type="ARBA" id="ARBA00022679"/>
    </source>
</evidence>
<dbReference type="NCBIfam" id="TIGR01942">
    <property type="entry name" value="pcnB"/>
    <property type="match status" value="1"/>
</dbReference>
<comment type="function">
    <text evidence="7">Adds poly(A) tail to the 3' end of many RNAs, which usually targets these RNAs for decay. Plays a significant role in the global control of gene expression, through influencing the rate of transcript degradation, and in the general RNA quality control.</text>
</comment>
<dbReference type="HAMAP" id="MF_00957">
    <property type="entry name" value="PolyA_pol"/>
    <property type="match status" value="1"/>
</dbReference>
<dbReference type="InterPro" id="IPR002646">
    <property type="entry name" value="PolA_pol_head_dom"/>
</dbReference>
<evidence type="ECO:0000256" key="4">
    <source>
        <dbReference type="ARBA" id="ARBA00022840"/>
    </source>
</evidence>
<dbReference type="Pfam" id="PF12626">
    <property type="entry name" value="PolyA_pol_arg_C"/>
    <property type="match status" value="1"/>
</dbReference>
<evidence type="ECO:0000256" key="1">
    <source>
        <dbReference type="ARBA" id="ARBA00022664"/>
    </source>
</evidence>
<proteinExistence type="inferred from homology"/>
<feature type="domain" description="Polymerase A arginine-rich C-terminal" evidence="10">
    <location>
        <begin position="311"/>
        <end position="410"/>
    </location>
</feature>
<organism evidence="12 13">
    <name type="scientific">Wohlfahrtiimonas larvae</name>
    <dbReference type="NCBI Taxonomy" id="1157986"/>
    <lineage>
        <taxon>Bacteria</taxon>
        <taxon>Pseudomonadati</taxon>
        <taxon>Pseudomonadota</taxon>
        <taxon>Gammaproteobacteria</taxon>
        <taxon>Cardiobacteriales</taxon>
        <taxon>Ignatzschineriaceae</taxon>
        <taxon>Wohlfahrtiimonas</taxon>
    </lineage>
</organism>
<evidence type="ECO:0000259" key="10">
    <source>
        <dbReference type="Pfam" id="PF12626"/>
    </source>
</evidence>
<dbReference type="Pfam" id="PF12627">
    <property type="entry name" value="PolyA_pol_RNAbd"/>
    <property type="match status" value="1"/>
</dbReference>
<dbReference type="Gene3D" id="3.30.460.10">
    <property type="entry name" value="Beta Polymerase, domain 2"/>
    <property type="match status" value="1"/>
</dbReference>
<dbReference type="Gene3D" id="1.10.3090.10">
    <property type="entry name" value="cca-adding enzyme, domain 2"/>
    <property type="match status" value="1"/>
</dbReference>
<evidence type="ECO:0000256" key="6">
    <source>
        <dbReference type="ARBA" id="ARBA00023163"/>
    </source>
</evidence>
<comment type="caution">
    <text evidence="12">The sequence shown here is derived from an EMBL/GenBank/DDBJ whole genome shotgun (WGS) entry which is preliminary data.</text>
</comment>
<evidence type="ECO:0000256" key="7">
    <source>
        <dbReference type="HAMAP-Rule" id="MF_00957"/>
    </source>
</evidence>
<comment type="similarity">
    <text evidence="7 8">Belongs to the tRNA nucleotidyltransferase/poly(A) polymerase family.</text>
</comment>
<dbReference type="CDD" id="cd05398">
    <property type="entry name" value="NT_ClassII-CCAase"/>
    <property type="match status" value="1"/>
</dbReference>
<keyword evidence="2 7" id="KW-0808">Transferase</keyword>
<evidence type="ECO:0000256" key="3">
    <source>
        <dbReference type="ARBA" id="ARBA00022741"/>
    </source>
</evidence>
<dbReference type="SUPFAM" id="SSF81891">
    <property type="entry name" value="Poly A polymerase C-terminal region-like"/>
    <property type="match status" value="1"/>
</dbReference>
<accession>A0ABP9MXD9</accession>
<evidence type="ECO:0000313" key="13">
    <source>
        <dbReference type="Proteomes" id="UP001500631"/>
    </source>
</evidence>